<keyword evidence="4" id="KW-1185">Reference proteome</keyword>
<comment type="similarity">
    <text evidence="1">Belongs to the IS150/IS1296 orfA family.</text>
</comment>
<dbReference type="InterPro" id="IPR052057">
    <property type="entry name" value="IS150/IS1296_orfA-like"/>
</dbReference>
<sequence>MGMPQMYRKPLEDMINAGASYSKIALSLGVGKSTAMRWAVEIGANGKTNNKFSKLNKSQKEKFAEMFCGDCTYHQIMDEFGISADTVRLWANNLGLPKKKSSISEILTEDKHAELEKMFRENVPISQIALAFNVSEKRVRYWRKAAFTDLPKLQGTPPMFEKLPDDEKVELKQMYISGTPIKRIAEHFNVSESTIRVWLRNMNVKRKRINYTYEILTEQQKQKFVEMYKSGVPFSNIGDEFGVSGDTARRWASQKLCIAESERELTGSRARVASVINDKRRAEDFKKDYESFVSRDNMTVKYGITTYDFKKIIQALNIEKRDKNKVEQTRKIELLAGDMKSMSKAGKSNSEIAKALGVSEKDVRMQMGTSGYRNDGVYEAKKLTVLPVGERVWAIQPKNTKNLTLSYKKVPVTIEKVYPRFYDCVTDNGYHVSVQIAGAKRVMQ</sequence>
<evidence type="ECO:0000313" key="4">
    <source>
        <dbReference type="Proteomes" id="UP000654279"/>
    </source>
</evidence>
<dbReference type="PANTHER" id="PTHR33795:SF1">
    <property type="entry name" value="INSERTION ELEMENT IS150 PROTEIN INSJ"/>
    <property type="match status" value="1"/>
</dbReference>
<organism evidence="3 4">
    <name type="scientific">Luoshenia tenuis</name>
    <dbReference type="NCBI Taxonomy" id="2763654"/>
    <lineage>
        <taxon>Bacteria</taxon>
        <taxon>Bacillati</taxon>
        <taxon>Bacillota</taxon>
        <taxon>Clostridia</taxon>
        <taxon>Christensenellales</taxon>
        <taxon>Christensenellaceae</taxon>
        <taxon>Luoshenia</taxon>
    </lineage>
</organism>
<accession>A0A926CYW0</accession>
<protein>
    <submittedName>
        <fullName evidence="3">Helix-turn-helix domain-containing protein</fullName>
    </submittedName>
</protein>
<dbReference type="Pfam" id="PF13518">
    <property type="entry name" value="HTH_28"/>
    <property type="match status" value="1"/>
</dbReference>
<evidence type="ECO:0000259" key="2">
    <source>
        <dbReference type="Pfam" id="PF13518"/>
    </source>
</evidence>
<reference evidence="3" key="1">
    <citation type="submission" date="2020-08" db="EMBL/GenBank/DDBJ databases">
        <title>Genome public.</title>
        <authorList>
            <person name="Liu C."/>
            <person name="Sun Q."/>
        </authorList>
    </citation>
    <scope>NUCLEOTIDE SEQUENCE</scope>
    <source>
        <strain evidence="3">NSJ-44</strain>
    </source>
</reference>
<dbReference type="InterPro" id="IPR055247">
    <property type="entry name" value="InsJ-like_HTH"/>
</dbReference>
<dbReference type="PANTHER" id="PTHR33795">
    <property type="entry name" value="INSERTION ELEMENT IS150 PROTEIN INSJ"/>
    <property type="match status" value="1"/>
</dbReference>
<dbReference type="RefSeq" id="WP_249284289.1">
    <property type="nucleotide sequence ID" value="NZ_JACRSO010000001.1"/>
</dbReference>
<feature type="domain" description="Insertion element IS150 protein InsJ-like helix-turn-helix" evidence="2">
    <location>
        <begin position="173"/>
        <end position="203"/>
    </location>
</feature>
<gene>
    <name evidence="3" type="ORF">H8699_02205</name>
</gene>
<evidence type="ECO:0000256" key="1">
    <source>
        <dbReference type="ARBA" id="ARBA00038232"/>
    </source>
</evidence>
<evidence type="ECO:0000313" key="3">
    <source>
        <dbReference type="EMBL" id="MBC8528252.1"/>
    </source>
</evidence>
<dbReference type="Gene3D" id="1.10.10.60">
    <property type="entry name" value="Homeodomain-like"/>
    <property type="match status" value="1"/>
</dbReference>
<dbReference type="EMBL" id="JACRSO010000001">
    <property type="protein sequence ID" value="MBC8528252.1"/>
    <property type="molecule type" value="Genomic_DNA"/>
</dbReference>
<proteinExistence type="inferred from homology"/>
<dbReference type="AlphaFoldDB" id="A0A926CYW0"/>
<dbReference type="Proteomes" id="UP000654279">
    <property type="component" value="Unassembled WGS sequence"/>
</dbReference>
<comment type="caution">
    <text evidence="3">The sequence shown here is derived from an EMBL/GenBank/DDBJ whole genome shotgun (WGS) entry which is preliminary data.</text>
</comment>
<name>A0A926CYW0_9FIRM</name>